<keyword evidence="6" id="KW-1185">Reference proteome</keyword>
<reference evidence="5 6" key="1">
    <citation type="submission" date="2023-03" db="EMBL/GenBank/DDBJ databases">
        <authorList>
            <person name="Kaur S."/>
            <person name="Espinosa-Saiz D."/>
            <person name="Velazquez E."/>
            <person name="Menendez E."/>
            <person name="diCenzo G.C."/>
        </authorList>
    </citation>
    <scope>NUCLEOTIDE SEQUENCE [LARGE SCALE GENOMIC DNA]</scope>
    <source>
        <strain evidence="5 6">LMG 27395</strain>
    </source>
</reference>
<dbReference type="InterPro" id="IPR014710">
    <property type="entry name" value="RmlC-like_jellyroll"/>
</dbReference>
<evidence type="ECO:0000256" key="3">
    <source>
        <dbReference type="ARBA" id="ARBA00023163"/>
    </source>
</evidence>
<dbReference type="EMBL" id="CP120371">
    <property type="protein sequence ID" value="WEX84870.1"/>
    <property type="molecule type" value="Genomic_DNA"/>
</dbReference>
<dbReference type="InterPro" id="IPR009057">
    <property type="entry name" value="Homeodomain-like_sf"/>
</dbReference>
<dbReference type="SMART" id="SM00342">
    <property type="entry name" value="HTH_ARAC"/>
    <property type="match status" value="1"/>
</dbReference>
<dbReference type="Gene3D" id="1.10.10.60">
    <property type="entry name" value="Homeodomain-like"/>
    <property type="match status" value="2"/>
</dbReference>
<evidence type="ECO:0000256" key="1">
    <source>
        <dbReference type="ARBA" id="ARBA00023015"/>
    </source>
</evidence>
<keyword evidence="3" id="KW-0804">Transcription</keyword>
<keyword evidence="2" id="KW-0238">DNA-binding</keyword>
<accession>A0ABY8D1V7</accession>
<evidence type="ECO:0000313" key="6">
    <source>
        <dbReference type="Proteomes" id="UP001235547"/>
    </source>
</evidence>
<dbReference type="Pfam" id="PF12833">
    <property type="entry name" value="HTH_18"/>
    <property type="match status" value="1"/>
</dbReference>
<sequence>MAKPDQHYLPALPDADHFRSLEWIEQANVPVLAIGRDYGSGLIVPLHSHSRTQLWWARSGVVLVHTAGGRWMIPPGHALLIPAGMEHSAEMVSDVRMHSIYISSAMNRARRPLVLEITALVGSLIDELVGLENETTSDRREQLITDLLLEEIPRLKERPLGLPFPQDRRLAALCRQFLKAPSANANTDEWAARLGISRRSFTRLFRREMGISFVTWRQQACIFASLPRIADGEPVTTVALDAGYDNVAAFTTMFRRMLGAPPSLYLRGQQT</sequence>
<name>A0ABY8D1V7_9HYPH</name>
<dbReference type="PROSITE" id="PS01124">
    <property type="entry name" value="HTH_ARAC_FAMILY_2"/>
    <property type="match status" value="1"/>
</dbReference>
<dbReference type="Proteomes" id="UP001235547">
    <property type="component" value="Chromosome 1"/>
</dbReference>
<dbReference type="InterPro" id="IPR011051">
    <property type="entry name" value="RmlC_Cupin_sf"/>
</dbReference>
<dbReference type="InterPro" id="IPR018060">
    <property type="entry name" value="HTH_AraC"/>
</dbReference>
<dbReference type="PANTHER" id="PTHR11019:SF159">
    <property type="entry name" value="TRANSCRIPTIONAL REGULATOR-RELATED"/>
    <property type="match status" value="1"/>
</dbReference>
<proteinExistence type="predicted"/>
<keyword evidence="1" id="KW-0805">Transcription regulation</keyword>
<protein>
    <submittedName>
        <fullName evidence="5">Helix-turn-helix transcriptional regulator</fullName>
    </submittedName>
</protein>
<dbReference type="InterPro" id="IPR003313">
    <property type="entry name" value="AraC-bd"/>
</dbReference>
<evidence type="ECO:0000259" key="4">
    <source>
        <dbReference type="PROSITE" id="PS01124"/>
    </source>
</evidence>
<dbReference type="Pfam" id="PF02311">
    <property type="entry name" value="AraC_binding"/>
    <property type="match status" value="1"/>
</dbReference>
<evidence type="ECO:0000313" key="5">
    <source>
        <dbReference type="EMBL" id="WEX84870.1"/>
    </source>
</evidence>
<gene>
    <name evidence="5" type="ORF">PYH38_003785</name>
</gene>
<dbReference type="PANTHER" id="PTHR11019">
    <property type="entry name" value="HTH-TYPE TRANSCRIPTIONAL REGULATOR NIMR"/>
    <property type="match status" value="1"/>
</dbReference>
<dbReference type="CDD" id="cd06124">
    <property type="entry name" value="cupin_NimR-like_N"/>
    <property type="match status" value="1"/>
</dbReference>
<feature type="domain" description="HTH araC/xylS-type" evidence="4">
    <location>
        <begin position="168"/>
        <end position="268"/>
    </location>
</feature>
<evidence type="ECO:0000256" key="2">
    <source>
        <dbReference type="ARBA" id="ARBA00023125"/>
    </source>
</evidence>
<dbReference type="Gene3D" id="2.60.120.10">
    <property type="entry name" value="Jelly Rolls"/>
    <property type="match status" value="1"/>
</dbReference>
<dbReference type="SUPFAM" id="SSF46689">
    <property type="entry name" value="Homeodomain-like"/>
    <property type="match status" value="1"/>
</dbReference>
<dbReference type="SUPFAM" id="SSF51182">
    <property type="entry name" value="RmlC-like cupins"/>
    <property type="match status" value="1"/>
</dbReference>
<dbReference type="RefSeq" id="WP_280735786.1">
    <property type="nucleotide sequence ID" value="NZ_CP120368.1"/>
</dbReference>
<organism evidence="5 6">
    <name type="scientific">Sinorhizobium numidicum</name>
    <dbReference type="NCBI Taxonomy" id="680248"/>
    <lineage>
        <taxon>Bacteria</taxon>
        <taxon>Pseudomonadati</taxon>
        <taxon>Pseudomonadota</taxon>
        <taxon>Alphaproteobacteria</taxon>
        <taxon>Hyphomicrobiales</taxon>
        <taxon>Rhizobiaceae</taxon>
        <taxon>Sinorhizobium/Ensifer group</taxon>
        <taxon>Sinorhizobium</taxon>
    </lineage>
</organism>